<name>A0A8J6PEB9_9FLAO</name>
<dbReference type="Pfam" id="PF06969">
    <property type="entry name" value="HemN_C"/>
    <property type="match status" value="1"/>
</dbReference>
<evidence type="ECO:0000259" key="3">
    <source>
        <dbReference type="PROSITE" id="PS51918"/>
    </source>
</evidence>
<keyword evidence="2" id="KW-0411">Iron-sulfur</keyword>
<dbReference type="SFLD" id="SFLDS00029">
    <property type="entry name" value="Radical_SAM"/>
    <property type="match status" value="1"/>
</dbReference>
<comment type="subcellular location">
    <subcellularLocation>
        <location evidence="2">Cytoplasm</location>
    </subcellularLocation>
</comment>
<feature type="domain" description="Radical SAM core" evidence="3">
    <location>
        <begin position="1"/>
        <end position="232"/>
    </location>
</feature>
<proteinExistence type="inferred from homology"/>
<keyword evidence="2" id="KW-0949">S-adenosyl-L-methionine</keyword>
<keyword evidence="2" id="KW-0963">Cytoplasm</keyword>
<dbReference type="InterPro" id="IPR004559">
    <property type="entry name" value="HemW-like"/>
</dbReference>
<comment type="similarity">
    <text evidence="1">Belongs to the anaerobic coproporphyrinogen-III oxidase family. HemW subfamily.</text>
</comment>
<dbReference type="Gene3D" id="3.80.30.20">
    <property type="entry name" value="tm_1862 like domain"/>
    <property type="match status" value="1"/>
</dbReference>
<gene>
    <name evidence="4" type="primary">hemW</name>
    <name evidence="4" type="ORF">H9Y05_14930</name>
</gene>
<organism evidence="4 5">
    <name type="scientific">Taishania pollutisoli</name>
    <dbReference type="NCBI Taxonomy" id="2766479"/>
    <lineage>
        <taxon>Bacteria</taxon>
        <taxon>Pseudomonadati</taxon>
        <taxon>Bacteroidota</taxon>
        <taxon>Flavobacteriia</taxon>
        <taxon>Flavobacteriales</taxon>
        <taxon>Crocinitomicaceae</taxon>
        <taxon>Taishania</taxon>
    </lineage>
</organism>
<evidence type="ECO:0000313" key="5">
    <source>
        <dbReference type="Proteomes" id="UP000652681"/>
    </source>
</evidence>
<dbReference type="PANTHER" id="PTHR13932:SF5">
    <property type="entry name" value="RADICAL S-ADENOSYL METHIONINE DOMAIN-CONTAINING PROTEIN 1, MITOCHONDRIAL"/>
    <property type="match status" value="1"/>
</dbReference>
<dbReference type="NCBIfam" id="TIGR00539">
    <property type="entry name" value="hemN_rel"/>
    <property type="match status" value="1"/>
</dbReference>
<dbReference type="AlphaFoldDB" id="A0A8J6PEB9"/>
<evidence type="ECO:0000256" key="1">
    <source>
        <dbReference type="ARBA" id="ARBA00006100"/>
    </source>
</evidence>
<dbReference type="RefSeq" id="WP_216714748.1">
    <property type="nucleotide sequence ID" value="NZ_JACVEL010000015.1"/>
</dbReference>
<dbReference type="PROSITE" id="PS51918">
    <property type="entry name" value="RADICAL_SAM"/>
    <property type="match status" value="1"/>
</dbReference>
<dbReference type="InterPro" id="IPR058240">
    <property type="entry name" value="rSAM_sf"/>
</dbReference>
<dbReference type="InterPro" id="IPR007197">
    <property type="entry name" value="rSAM"/>
</dbReference>
<dbReference type="GO" id="GO:0004109">
    <property type="term" value="F:coproporphyrinogen oxidase activity"/>
    <property type="evidence" value="ECO:0007669"/>
    <property type="project" value="InterPro"/>
</dbReference>
<dbReference type="InterPro" id="IPR023404">
    <property type="entry name" value="rSAM_horseshoe"/>
</dbReference>
<comment type="function">
    <text evidence="2">Probably acts as a heme chaperone, transferring heme to an unknown acceptor. Binds one molecule of heme per monomer, possibly covalently. Binds 1 [4Fe-4S] cluster. The cluster is coordinated with 3 cysteines and an exchangeable S-adenosyl-L-methionine.</text>
</comment>
<reference evidence="4" key="1">
    <citation type="submission" date="2020-09" db="EMBL/GenBank/DDBJ databases">
        <title>Taishania pollutisoli gen. nov., sp. nov., Isolated from Tetrabromobisphenol A-Contaminated Soil.</title>
        <authorList>
            <person name="Chen Q."/>
        </authorList>
    </citation>
    <scope>NUCLEOTIDE SEQUENCE</scope>
    <source>
        <strain evidence="4">CZZ-1</strain>
    </source>
</reference>
<dbReference type="SMART" id="SM00729">
    <property type="entry name" value="Elp3"/>
    <property type="match status" value="1"/>
</dbReference>
<keyword evidence="2" id="KW-0479">Metal-binding</keyword>
<dbReference type="SFLD" id="SFLDG01065">
    <property type="entry name" value="anaerobic_coproporphyrinogen-I"/>
    <property type="match status" value="1"/>
</dbReference>
<dbReference type="InterPro" id="IPR006638">
    <property type="entry name" value="Elp3/MiaA/NifB-like_rSAM"/>
</dbReference>
<dbReference type="GO" id="GO:0046872">
    <property type="term" value="F:metal ion binding"/>
    <property type="evidence" value="ECO:0007669"/>
    <property type="project" value="UniProtKB-UniRule"/>
</dbReference>
<dbReference type="InterPro" id="IPR034505">
    <property type="entry name" value="Coproporphyrinogen-III_oxidase"/>
</dbReference>
<keyword evidence="2" id="KW-0143">Chaperone</keyword>
<evidence type="ECO:0000313" key="4">
    <source>
        <dbReference type="EMBL" id="MBC9813767.1"/>
    </source>
</evidence>
<dbReference type="PANTHER" id="PTHR13932">
    <property type="entry name" value="COPROPORPHYRINIGEN III OXIDASE"/>
    <property type="match status" value="1"/>
</dbReference>
<dbReference type="GO" id="GO:0051539">
    <property type="term" value="F:4 iron, 4 sulfur cluster binding"/>
    <property type="evidence" value="ECO:0007669"/>
    <property type="project" value="UniProtKB-UniRule"/>
</dbReference>
<protein>
    <recommendedName>
        <fullName evidence="2">Heme chaperone HemW</fullName>
    </recommendedName>
</protein>
<dbReference type="Pfam" id="PF04055">
    <property type="entry name" value="Radical_SAM"/>
    <property type="match status" value="1"/>
</dbReference>
<dbReference type="SFLD" id="SFLDG01082">
    <property type="entry name" value="B12-binding_domain_containing"/>
    <property type="match status" value="1"/>
</dbReference>
<dbReference type="EMBL" id="JACVEL010000015">
    <property type="protein sequence ID" value="MBC9813767.1"/>
    <property type="molecule type" value="Genomic_DNA"/>
</dbReference>
<dbReference type="InterPro" id="IPR010723">
    <property type="entry name" value="HemN_C"/>
</dbReference>
<dbReference type="SUPFAM" id="SSF102114">
    <property type="entry name" value="Radical SAM enzymes"/>
    <property type="match status" value="1"/>
</dbReference>
<dbReference type="SFLD" id="SFLDF00562">
    <property type="entry name" value="HemN-like__clustered_with_heat"/>
    <property type="match status" value="1"/>
</dbReference>
<keyword evidence="2" id="KW-0004">4Fe-4S</keyword>
<keyword evidence="5" id="KW-1185">Reference proteome</keyword>
<keyword evidence="2" id="KW-0408">Iron</keyword>
<evidence type="ECO:0000256" key="2">
    <source>
        <dbReference type="RuleBase" id="RU364116"/>
    </source>
</evidence>
<accession>A0A8J6PEB9</accession>
<dbReference type="GO" id="GO:0006779">
    <property type="term" value="P:porphyrin-containing compound biosynthetic process"/>
    <property type="evidence" value="ECO:0007669"/>
    <property type="project" value="InterPro"/>
</dbReference>
<dbReference type="GO" id="GO:0005737">
    <property type="term" value="C:cytoplasm"/>
    <property type="evidence" value="ECO:0007669"/>
    <property type="project" value="UniProtKB-SubCell"/>
</dbReference>
<dbReference type="Proteomes" id="UP000652681">
    <property type="component" value="Unassembled WGS sequence"/>
</dbReference>
<keyword evidence="2" id="KW-0349">Heme</keyword>
<comment type="caution">
    <text evidence="4">The sequence shown here is derived from an EMBL/GenBank/DDBJ whole genome shotgun (WGS) entry which is preliminary data.</text>
</comment>
<sequence>MAGIYIHIPFCKQKCTYCDFHFSTTFHAYRKRMVDALCHELEIRKDYLGNQPIETIYFGGGTPSILLHEELTQLLTTVHTYFDTSLLSEVTMEANPDDITPENITFWKTSGINRLSVGLQSFKKSDLNWMNRAHTVEESYSCVAMAIQNGIENLTVDLIYGLPGLTNEEWIHHIETVIKMGVQHVSAYCLTVEEGTALDTFVEKGKIIPASENTQAEQFLLLVETLEKHGFLQYEISNFCRPGFESRHNSNYWKGIHYLGAGPSAHSYNGYSRSWNIRNNHTYMNAIEQQTSWFETEELTSTDIYNELLLTGLRTVYGVNLHQLEQIFPIDVRFHTQVDQLCEQGLMEKKSDSIRLTKSGRLQADRIASDLFRLHDEN</sequence>
<dbReference type="SFLD" id="SFLDF00288">
    <property type="entry name" value="HemN-like__clustered_with_nucl"/>
    <property type="match status" value="1"/>
</dbReference>